<dbReference type="Pfam" id="PF00441">
    <property type="entry name" value="Acyl-CoA_dh_1"/>
    <property type="match status" value="1"/>
</dbReference>
<accession>A0A944DJE2</accession>
<dbReference type="SUPFAM" id="SSF47203">
    <property type="entry name" value="Acyl-CoA dehydrogenase C-terminal domain-like"/>
    <property type="match status" value="1"/>
</dbReference>
<evidence type="ECO:0000256" key="2">
    <source>
        <dbReference type="ARBA" id="ARBA00009347"/>
    </source>
</evidence>
<feature type="domain" description="Acyl-CoA dehydrogenase/oxidase C-terminal" evidence="11">
    <location>
        <begin position="270"/>
        <end position="429"/>
    </location>
</feature>
<dbReference type="Gene3D" id="1.20.140.10">
    <property type="entry name" value="Butyryl-CoA Dehydrogenase, subunit A, domain 3"/>
    <property type="match status" value="1"/>
</dbReference>
<gene>
    <name evidence="15" type="ORF">I8J34_22835</name>
</gene>
<dbReference type="PANTHER" id="PTHR42803:SF1">
    <property type="entry name" value="BROAD-SPECIFICITY LINEAR ACYL-COA DEHYDROGENASE FADE5"/>
    <property type="match status" value="1"/>
</dbReference>
<comment type="similarity">
    <text evidence="2 10">Belongs to the acyl-CoA dehydrogenase family.</text>
</comment>
<dbReference type="GO" id="GO:0016627">
    <property type="term" value="F:oxidoreductase activity, acting on the CH-CH group of donors"/>
    <property type="evidence" value="ECO:0007669"/>
    <property type="project" value="InterPro"/>
</dbReference>
<dbReference type="EC" id="1.3.99.41" evidence="8"/>
<evidence type="ECO:0000256" key="1">
    <source>
        <dbReference type="ARBA" id="ARBA00001974"/>
    </source>
</evidence>
<evidence type="ECO:0000256" key="7">
    <source>
        <dbReference type="ARBA" id="ARBA00058683"/>
    </source>
</evidence>
<dbReference type="Pfam" id="PF02770">
    <property type="entry name" value="Acyl-CoA_dh_M"/>
    <property type="match status" value="1"/>
</dbReference>
<dbReference type="PANTHER" id="PTHR42803">
    <property type="entry name" value="ACYL-COA DEHYDROGENASE"/>
    <property type="match status" value="1"/>
</dbReference>
<evidence type="ECO:0000256" key="8">
    <source>
        <dbReference type="ARBA" id="ARBA00066694"/>
    </source>
</evidence>
<dbReference type="Proteomes" id="UP000694660">
    <property type="component" value="Unassembled WGS sequence"/>
</dbReference>
<keyword evidence="4 10" id="KW-0274">FAD</keyword>
<dbReference type="InterPro" id="IPR013786">
    <property type="entry name" value="AcylCoA_DH/ox_N"/>
</dbReference>
<dbReference type="Pfam" id="PF02771">
    <property type="entry name" value="Acyl-CoA_dh_N"/>
    <property type="match status" value="1"/>
</dbReference>
<comment type="caution">
    <text evidence="15">The sequence shown here is derived from an EMBL/GenBank/DDBJ whole genome shotgun (WGS) entry which is preliminary data.</text>
</comment>
<organism evidence="15 16">
    <name type="scientific">Denitromonas iodatirespirans</name>
    <dbReference type="NCBI Taxonomy" id="2795389"/>
    <lineage>
        <taxon>Bacteria</taxon>
        <taxon>Pseudomonadati</taxon>
        <taxon>Pseudomonadota</taxon>
        <taxon>Betaproteobacteria</taxon>
        <taxon>Rhodocyclales</taxon>
        <taxon>Zoogloeaceae</taxon>
        <taxon>Denitromonas</taxon>
    </lineage>
</organism>
<dbReference type="Pfam" id="PF12806">
    <property type="entry name" value="Acyl-CoA_dh_C"/>
    <property type="match status" value="1"/>
</dbReference>
<evidence type="ECO:0000259" key="11">
    <source>
        <dbReference type="Pfam" id="PF00441"/>
    </source>
</evidence>
<feature type="domain" description="Acyl-CoA oxidase/dehydrogenase middle" evidence="12">
    <location>
        <begin position="156"/>
        <end position="260"/>
    </location>
</feature>
<dbReference type="InterPro" id="IPR006091">
    <property type="entry name" value="Acyl-CoA_Oxase/DH_mid-dom"/>
</dbReference>
<evidence type="ECO:0000256" key="4">
    <source>
        <dbReference type="ARBA" id="ARBA00022827"/>
    </source>
</evidence>
<dbReference type="InterPro" id="IPR036250">
    <property type="entry name" value="AcylCo_DH-like_C"/>
</dbReference>
<evidence type="ECO:0000259" key="12">
    <source>
        <dbReference type="Pfam" id="PF02770"/>
    </source>
</evidence>
<feature type="domain" description="Acyl-CoA dehydrogenase/oxidase N-terminal" evidence="13">
    <location>
        <begin position="35"/>
        <end position="151"/>
    </location>
</feature>
<proteinExistence type="inferred from homology"/>
<evidence type="ECO:0000256" key="10">
    <source>
        <dbReference type="RuleBase" id="RU362125"/>
    </source>
</evidence>
<dbReference type="InterPro" id="IPR037069">
    <property type="entry name" value="AcylCoA_DH/ox_N_sf"/>
</dbReference>
<dbReference type="InterPro" id="IPR009100">
    <property type="entry name" value="AcylCoA_DH/oxidase_NM_dom_sf"/>
</dbReference>
<evidence type="ECO:0000313" key="15">
    <source>
        <dbReference type="EMBL" id="MBT0964023.1"/>
    </source>
</evidence>
<dbReference type="GO" id="GO:0050660">
    <property type="term" value="F:flavin adenine dinucleotide binding"/>
    <property type="evidence" value="ECO:0007669"/>
    <property type="project" value="InterPro"/>
</dbReference>
<evidence type="ECO:0000313" key="16">
    <source>
        <dbReference type="Proteomes" id="UP000694660"/>
    </source>
</evidence>
<name>A0A944DJE2_DENI1</name>
<dbReference type="InterPro" id="IPR046373">
    <property type="entry name" value="Acyl-CoA_Oxase/DH_mid-dom_sf"/>
</dbReference>
<evidence type="ECO:0000256" key="3">
    <source>
        <dbReference type="ARBA" id="ARBA00022630"/>
    </source>
</evidence>
<protein>
    <recommendedName>
        <fullName evidence="9">3-methylmercaptopropionyl-CoA dehydrogenase</fullName>
        <ecNumber evidence="8">1.3.99.41</ecNumber>
    </recommendedName>
</protein>
<keyword evidence="5 10" id="KW-0560">Oxidoreductase</keyword>
<dbReference type="EMBL" id="JAEKFT010000047">
    <property type="protein sequence ID" value="MBT0964023.1"/>
    <property type="molecule type" value="Genomic_DNA"/>
</dbReference>
<comment type="catalytic activity">
    <reaction evidence="6">
        <text>3-(methylsulfanyl)propanoyl-CoA + oxidized [electron-transfer flavoprotein] + H(+) = 3-(methylsulfanyl)acryloyl-CoA + reduced [electron-transfer flavoprotein]</text>
        <dbReference type="Rhea" id="RHEA:52612"/>
        <dbReference type="Rhea" id="RHEA-COMP:10685"/>
        <dbReference type="Rhea" id="RHEA-COMP:10686"/>
        <dbReference type="ChEBI" id="CHEBI:15378"/>
        <dbReference type="ChEBI" id="CHEBI:57692"/>
        <dbReference type="ChEBI" id="CHEBI:58307"/>
        <dbReference type="ChEBI" id="CHEBI:82815"/>
        <dbReference type="ChEBI" id="CHEBI:84994"/>
        <dbReference type="EC" id="1.3.99.41"/>
    </reaction>
    <physiologicalReaction direction="left-to-right" evidence="6">
        <dbReference type="Rhea" id="RHEA:52613"/>
    </physiologicalReaction>
</comment>
<dbReference type="FunFam" id="2.40.110.10:FF:000031">
    <property type="entry name" value="Acyl-CoA dehydrogenase, putative"/>
    <property type="match status" value="1"/>
</dbReference>
<dbReference type="InterPro" id="IPR052166">
    <property type="entry name" value="Diverse_Acyl-CoA_DH"/>
</dbReference>
<keyword evidence="16" id="KW-1185">Reference proteome</keyword>
<feature type="domain" description="Acetyl-CoA dehydrogenase-like C-terminal" evidence="14">
    <location>
        <begin position="441"/>
        <end position="542"/>
    </location>
</feature>
<dbReference type="RefSeq" id="WP_214363947.1">
    <property type="nucleotide sequence ID" value="NZ_JAEKFT010000047.1"/>
</dbReference>
<reference evidence="16" key="1">
    <citation type="journal article" date="2022" name="ISME J.">
        <title>Genetic and phylogenetic analysis of dissimilatory iodate-reducing bacteria identifies potential niches across the world's oceans.</title>
        <authorList>
            <person name="Reyes-Umana V."/>
            <person name="Henning Z."/>
            <person name="Lee K."/>
            <person name="Barnum T.P."/>
            <person name="Coates J.D."/>
        </authorList>
    </citation>
    <scope>NUCLEOTIDE SEQUENCE [LARGE SCALE GENOMIC DNA]</scope>
    <source>
        <strain evidence="16">IR12</strain>
    </source>
</reference>
<keyword evidence="3 10" id="KW-0285">Flavoprotein</keyword>
<evidence type="ECO:0000259" key="14">
    <source>
        <dbReference type="Pfam" id="PF12806"/>
    </source>
</evidence>
<evidence type="ECO:0000256" key="5">
    <source>
        <dbReference type="ARBA" id="ARBA00023002"/>
    </source>
</evidence>
<evidence type="ECO:0000259" key="13">
    <source>
        <dbReference type="Pfam" id="PF02771"/>
    </source>
</evidence>
<sequence length="554" mass="58539">MIDYRAPTAELLFAMVHGAGARRLANWDEDIAAQVLHEAARFIEAQIAPLDPVGDAAHAALAEGRVRLPPAFVDAYRHLRDAGWTTLSADEAWGGQALPEVLGGAVTEMLAGACVALQMVLTLGPAAVRAIAASGSPAQQARYLPRLVSGQWLATMCLTEAQAGSDLSTTRTLAEPAGDGSYRLRGEKIFISGGDHDLTENILHLVLARTPGAPAGVKGLSLFLCPAVREDGTRNAVACLRLEEKMGMHASPTCQLVFDGAHAEMLGAEGQGLAGMFVMMNAQRIETALQGVGLAEVAAQRSRAYAAQRHQGRLPGESGAVAINRHADVRRMLLQQMVLAQGCRAMVYRTQVELTLGQTPALVDFMTPVCKAFASEAGFEVAHLAIQIHGGYGYLNEYRVEQVLRDVRITSIYEGTNGIQATTLVERLLRQPDGAPAAAFAADVEAAIGVAQPAMAAALRTALAAWQTATDAALVRVPLGAATTGFMRLTGLVALGAAWARMEAAAHSAPNPQRTLAAAQYLRDEMLPECRQLADTVCRGCDLGALTDAVFAPE</sequence>
<dbReference type="SUPFAM" id="SSF56645">
    <property type="entry name" value="Acyl-CoA dehydrogenase NM domain-like"/>
    <property type="match status" value="1"/>
</dbReference>
<comment type="cofactor">
    <cofactor evidence="1 10">
        <name>FAD</name>
        <dbReference type="ChEBI" id="CHEBI:57692"/>
    </cofactor>
</comment>
<evidence type="ECO:0000256" key="9">
    <source>
        <dbReference type="ARBA" id="ARBA00069043"/>
    </source>
</evidence>
<comment type="function">
    <text evidence="7">Involved in the assimilation of dimethylsulphoniopropionate (DMSP), an important compound in the fixation of carbon in marine phytoplankton, by mediating the conversion of 3-(methylthio)propanoyl-CoA (MMPA-CoA) to 3-(methylthio)acryloyl-CoA (MTA-CoA).</text>
</comment>
<dbReference type="Gene3D" id="2.40.110.10">
    <property type="entry name" value="Butyryl-CoA Dehydrogenase, subunit A, domain 2"/>
    <property type="match status" value="1"/>
</dbReference>
<dbReference type="Gene3D" id="1.10.540.10">
    <property type="entry name" value="Acyl-CoA dehydrogenase/oxidase, N-terminal domain"/>
    <property type="match status" value="1"/>
</dbReference>
<dbReference type="InterPro" id="IPR025878">
    <property type="entry name" value="Acyl-CoA_dh-like_C_dom"/>
</dbReference>
<dbReference type="InterPro" id="IPR009075">
    <property type="entry name" value="AcylCo_DH/oxidase_C"/>
</dbReference>
<evidence type="ECO:0000256" key="6">
    <source>
        <dbReference type="ARBA" id="ARBA00051388"/>
    </source>
</evidence>
<dbReference type="AlphaFoldDB" id="A0A944DJE2"/>